<evidence type="ECO:0000313" key="6">
    <source>
        <dbReference type="Proteomes" id="UP000003163"/>
    </source>
</evidence>
<dbReference type="OrthoDB" id="26282at2759"/>
<accession>J9DCS5</accession>
<name>J9DCS5_EDHAE</name>
<dbReference type="GO" id="GO:0003729">
    <property type="term" value="F:mRNA binding"/>
    <property type="evidence" value="ECO:0007669"/>
    <property type="project" value="TreeGrafter"/>
</dbReference>
<dbReference type="GO" id="GO:0005634">
    <property type="term" value="C:nucleus"/>
    <property type="evidence" value="ECO:0007669"/>
    <property type="project" value="UniProtKB-SubCell"/>
</dbReference>
<dbReference type="PANTHER" id="PTHR19980:SF0">
    <property type="entry name" value="CLEAVAGE STIMULATION FACTOR SUBUNIT 3"/>
    <property type="match status" value="1"/>
</dbReference>
<keyword evidence="2" id="KW-0677">Repeat</keyword>
<comment type="subcellular location">
    <subcellularLocation>
        <location evidence="1">Nucleus</location>
    </subcellularLocation>
</comment>
<dbReference type="FunCoup" id="J9DCS5">
    <property type="interactions" value="231"/>
</dbReference>
<comment type="caution">
    <text evidence="5">The sequence shown here is derived from an EMBL/GenBank/DDBJ whole genome shotgun (WGS) entry which is preliminary data.</text>
</comment>
<organism evidence="5 6">
    <name type="scientific">Edhazardia aedis (strain USNM 41457)</name>
    <name type="common">Microsporidian parasite</name>
    <dbReference type="NCBI Taxonomy" id="1003232"/>
    <lineage>
        <taxon>Eukaryota</taxon>
        <taxon>Fungi</taxon>
        <taxon>Fungi incertae sedis</taxon>
        <taxon>Microsporidia</taxon>
        <taxon>Edhazardia</taxon>
    </lineage>
</organism>
<dbReference type="SUPFAM" id="SSF48452">
    <property type="entry name" value="TPR-like"/>
    <property type="match status" value="1"/>
</dbReference>
<dbReference type="InterPro" id="IPR008847">
    <property type="entry name" value="Suf"/>
</dbReference>
<dbReference type="AlphaFoldDB" id="J9DCS5"/>
<evidence type="ECO:0000256" key="1">
    <source>
        <dbReference type="ARBA" id="ARBA00004123"/>
    </source>
</evidence>
<dbReference type="GO" id="GO:0031124">
    <property type="term" value="P:mRNA 3'-end processing"/>
    <property type="evidence" value="ECO:0007669"/>
    <property type="project" value="InterPro"/>
</dbReference>
<dbReference type="InterPro" id="IPR011990">
    <property type="entry name" value="TPR-like_helical_dom_sf"/>
</dbReference>
<dbReference type="Proteomes" id="UP000003163">
    <property type="component" value="Unassembled WGS sequence"/>
</dbReference>
<dbReference type="InterPro" id="IPR045243">
    <property type="entry name" value="Rna14-like"/>
</dbReference>
<dbReference type="VEuPathDB" id="MicrosporidiaDB:EDEG_00665"/>
<protein>
    <recommendedName>
        <fullName evidence="4">Suppressor of forked domain-containing protein</fullName>
    </recommendedName>
</protein>
<evidence type="ECO:0000256" key="3">
    <source>
        <dbReference type="ARBA" id="ARBA00023242"/>
    </source>
</evidence>
<reference evidence="6" key="2">
    <citation type="submission" date="2015-07" db="EMBL/GenBank/DDBJ databases">
        <title>Contrasting host-pathogen interactions and genome evolution in two generalist and specialist microsporidian pathogens of mosquitoes.</title>
        <authorList>
            <consortium name="The Broad Institute Genomics Platform"/>
            <consortium name="The Broad Institute Genome Sequencing Center for Infectious Disease"/>
            <person name="Cuomo C.A."/>
            <person name="Sanscrainte N.D."/>
            <person name="Goldberg J.M."/>
            <person name="Heiman D."/>
            <person name="Young S."/>
            <person name="Zeng Q."/>
            <person name="Becnel J.J."/>
            <person name="Birren B.W."/>
        </authorList>
    </citation>
    <scope>NUCLEOTIDE SEQUENCE [LARGE SCALE GENOMIC DNA]</scope>
    <source>
        <strain evidence="6">USNM 41457</strain>
    </source>
</reference>
<keyword evidence="3" id="KW-0539">Nucleus</keyword>
<dbReference type="EMBL" id="AFBI03000008">
    <property type="protein sequence ID" value="EJW05269.1"/>
    <property type="molecule type" value="Genomic_DNA"/>
</dbReference>
<sequence length="474" mass="57106">MLNYAETLMKNEDYKKLHDYLEANLKTSTDVRFLRVYIEYIKVQARHVDLPKVYDFVLKRLYHHWDVFSFFKEYIKILQEDVKLSEEERNEIIRANFHKLFLTPMNNFNTLWKEYEAFENEVNKGTAKKMLADVLPIFQKTFRLYTLYKNYLNYSQKLTQDQIVFDDFFEILDIESRNVAFFDEKHLKARMDFIFNFFSQHFDKEEIYFTWAEYLKKEGNVDEALSVVKKGIEKVDDKFFLYCYYGTLSNVHLFDKAFEHYNSEFGESKAQNDIYDILVINHLNFILKNENLSAFRTLFIEYVFKEIGPQVFIFVANAEYFTLNDKDIAFRIFTKALEKYPDNVDIQEAFVKFLIKANDLANLRALFETFEKTQSICTMVAEFEFMYGKYEKFREVIKYIKRDSLPKEQNLLSMTFKNQFEKDFNLFKRNIFSINLKDNTNPLFKQFLEKVSHISLPKINSDSVIEFLRTLKLD</sequence>
<reference evidence="5 6" key="1">
    <citation type="submission" date="2011-08" db="EMBL/GenBank/DDBJ databases">
        <authorList>
            <person name="Liu Z.J."/>
            <person name="Shi F.L."/>
            <person name="Lu J.Q."/>
            <person name="Li M."/>
            <person name="Wang Z.L."/>
        </authorList>
    </citation>
    <scope>NUCLEOTIDE SEQUENCE [LARGE SCALE GENOMIC DNA]</scope>
    <source>
        <strain evidence="5 6">USNM 41457</strain>
    </source>
</reference>
<dbReference type="OMA" id="AQLEYYV"/>
<evidence type="ECO:0000313" key="5">
    <source>
        <dbReference type="EMBL" id="EJW05269.1"/>
    </source>
</evidence>
<dbReference type="STRING" id="1003232.J9DCS5"/>
<dbReference type="PANTHER" id="PTHR19980">
    <property type="entry name" value="RNA CLEAVAGE STIMULATION FACTOR"/>
    <property type="match status" value="1"/>
</dbReference>
<dbReference type="Gene3D" id="1.25.40.10">
    <property type="entry name" value="Tetratricopeptide repeat domain"/>
    <property type="match status" value="1"/>
</dbReference>
<evidence type="ECO:0000256" key="2">
    <source>
        <dbReference type="ARBA" id="ARBA00022737"/>
    </source>
</evidence>
<gene>
    <name evidence="5" type="ORF">EDEG_00665</name>
</gene>
<dbReference type="Pfam" id="PF05843">
    <property type="entry name" value="Suf"/>
    <property type="match status" value="1"/>
</dbReference>
<dbReference type="HOGENOM" id="CLU_043168_0_0_1"/>
<dbReference type="InParanoid" id="J9DCS5"/>
<evidence type="ECO:0000259" key="4">
    <source>
        <dbReference type="Pfam" id="PF05843"/>
    </source>
</evidence>
<feature type="domain" description="Suppressor of forked" evidence="4">
    <location>
        <begin position="3"/>
        <end position="422"/>
    </location>
</feature>
<keyword evidence="6" id="KW-1185">Reference proteome</keyword>
<proteinExistence type="predicted"/>